<dbReference type="EMBL" id="JACHML010000001">
    <property type="protein sequence ID" value="MBB6392421.1"/>
    <property type="molecule type" value="Genomic_DNA"/>
</dbReference>
<organism evidence="1 2">
    <name type="scientific">Microbacterium thalassium</name>
    <dbReference type="NCBI Taxonomy" id="362649"/>
    <lineage>
        <taxon>Bacteria</taxon>
        <taxon>Bacillati</taxon>
        <taxon>Actinomycetota</taxon>
        <taxon>Actinomycetes</taxon>
        <taxon>Micrococcales</taxon>
        <taxon>Microbacteriaceae</taxon>
        <taxon>Microbacterium</taxon>
    </lineage>
</organism>
<protein>
    <recommendedName>
        <fullName evidence="3">Glycosyltransferase family 2 protein</fullName>
    </recommendedName>
</protein>
<sequence length="309" mass="34706">MDLQSLYHRHVPRALHAHIKGYRGSARHDVESAMTVRGLPRRSTVRGSVWAVAGVRNEQDVIGETLRHLLDQDVAGIIVADNGSTDGTPDVLADFARDGAVHLVEDREPRFLQPEKMTYLSHLAWSAGAEWIIPFDADEHWYAPGQSLAAHLAGSTDSVLHAVMHDVVPLGDELSFGEDEEVLVRRLDAADASSIERKVAFRAGPTVYVRPGNHEVLRDGTRAEGLHLLHYQWRSREHRVRKARRGAAAHARTGDHDRGWHWFALDALDDAALAESWDHIRRDAEDSPEWVRASAPWRSWDRWDPAGVM</sequence>
<proteinExistence type="predicted"/>
<comment type="caution">
    <text evidence="1">The sequence shown here is derived from an EMBL/GenBank/DDBJ whole genome shotgun (WGS) entry which is preliminary data.</text>
</comment>
<evidence type="ECO:0008006" key="3">
    <source>
        <dbReference type="Google" id="ProtNLM"/>
    </source>
</evidence>
<dbReference type="Proteomes" id="UP000537775">
    <property type="component" value="Unassembled WGS sequence"/>
</dbReference>
<dbReference type="AlphaFoldDB" id="A0A7X0FRQ2"/>
<evidence type="ECO:0000313" key="2">
    <source>
        <dbReference type="Proteomes" id="UP000537775"/>
    </source>
</evidence>
<dbReference type="SUPFAM" id="SSF53448">
    <property type="entry name" value="Nucleotide-diphospho-sugar transferases"/>
    <property type="match status" value="1"/>
</dbReference>
<name>A0A7X0FRQ2_9MICO</name>
<reference evidence="1 2" key="1">
    <citation type="submission" date="2020-08" db="EMBL/GenBank/DDBJ databases">
        <title>Sequencing the genomes of 1000 actinobacteria strains.</title>
        <authorList>
            <person name="Klenk H.-P."/>
        </authorList>
    </citation>
    <scope>NUCLEOTIDE SEQUENCE [LARGE SCALE GENOMIC DNA]</scope>
    <source>
        <strain evidence="1 2">DSM 12511</strain>
    </source>
</reference>
<accession>A0A7X0FRQ2</accession>
<dbReference type="Pfam" id="PF13704">
    <property type="entry name" value="Glyco_tranf_2_4"/>
    <property type="match status" value="1"/>
</dbReference>
<evidence type="ECO:0000313" key="1">
    <source>
        <dbReference type="EMBL" id="MBB6392421.1"/>
    </source>
</evidence>
<gene>
    <name evidence="1" type="ORF">HD594_002734</name>
</gene>
<dbReference type="CDD" id="cd00761">
    <property type="entry name" value="Glyco_tranf_GTA_type"/>
    <property type="match status" value="1"/>
</dbReference>
<keyword evidence="2" id="KW-1185">Reference proteome</keyword>
<dbReference type="RefSeq" id="WP_184751489.1">
    <property type="nucleotide sequence ID" value="NZ_BAAAJR010000013.1"/>
</dbReference>
<dbReference type="Gene3D" id="3.90.550.10">
    <property type="entry name" value="Spore Coat Polysaccharide Biosynthesis Protein SpsA, Chain A"/>
    <property type="match status" value="1"/>
</dbReference>
<dbReference type="InterPro" id="IPR029044">
    <property type="entry name" value="Nucleotide-diphossugar_trans"/>
</dbReference>